<evidence type="ECO:0000259" key="1">
    <source>
        <dbReference type="Pfam" id="PF04909"/>
    </source>
</evidence>
<gene>
    <name evidence="2" type="ORF">N7G274_003733</name>
</gene>
<dbReference type="PANTHER" id="PTHR35563">
    <property type="entry name" value="BARREL METAL-DEPENDENT HYDROLASE, PUTATIVE (AFU_ORTHOLOGUE AFUA_1G16240)-RELATED"/>
    <property type="match status" value="1"/>
</dbReference>
<evidence type="ECO:0000313" key="3">
    <source>
        <dbReference type="Proteomes" id="UP001590950"/>
    </source>
</evidence>
<dbReference type="InterPro" id="IPR032466">
    <property type="entry name" value="Metal_Hydrolase"/>
</dbReference>
<dbReference type="InterPro" id="IPR006680">
    <property type="entry name" value="Amidohydro-rel"/>
</dbReference>
<keyword evidence="3" id="KW-1185">Reference proteome</keyword>
<dbReference type="InterPro" id="IPR052358">
    <property type="entry name" value="Aro_Compnd_Degr_Hydrolases"/>
</dbReference>
<sequence length="319" mass="35747">MLHRISRNHLSLSSRLSARAVFSIQAHQSRPRRHSSAMTSNIPNDAWDSHIHITDPINFPISSTATYTPHTALLPSALTNAAHLNLPNLVFVQPSTYGTDNTCLLHALKTIGPSKARGVVVIDPAKTTHETLYAWHDLGVRGLRLNLKSVGRKLSKDDLIRLIAEHAEPVRMMKTWALQLYIDLSDIEHIAPLLPSLNIKVVFDHYGSPPTLDSTSLSQLPGWHSLLEMLQSPFAYVKISAPYRLSKDPEFKDLEFVTKELLRVRDGKGVVFASDWPHTRFEGVDVGPFVEMCGEWCGGDQGLRERLFRGNAKVLWDVE</sequence>
<feature type="domain" description="Amidohydrolase-related" evidence="1">
    <location>
        <begin position="48"/>
        <end position="317"/>
    </location>
</feature>
<dbReference type="Proteomes" id="UP001590950">
    <property type="component" value="Unassembled WGS sequence"/>
</dbReference>
<reference evidence="2 3" key="1">
    <citation type="submission" date="2024-09" db="EMBL/GenBank/DDBJ databases">
        <title>Rethinking Asexuality: The Enigmatic Case of Functional Sexual Genes in Lepraria (Stereocaulaceae).</title>
        <authorList>
            <person name="Doellman M."/>
            <person name="Sun Y."/>
            <person name="Barcenas-Pena A."/>
            <person name="Lumbsch H.T."/>
            <person name="Grewe F."/>
        </authorList>
    </citation>
    <scope>NUCLEOTIDE SEQUENCE [LARGE SCALE GENOMIC DNA]</scope>
    <source>
        <strain evidence="2 3">Mercado 3170</strain>
    </source>
</reference>
<dbReference type="PANTHER" id="PTHR35563:SF2">
    <property type="entry name" value="BARREL METAL-DEPENDENT HYDROLASE, PUTATIVE (AFU_ORTHOLOGUE AFUA_1G16240)-RELATED"/>
    <property type="match status" value="1"/>
</dbReference>
<dbReference type="Gene3D" id="3.20.20.140">
    <property type="entry name" value="Metal-dependent hydrolases"/>
    <property type="match status" value="1"/>
</dbReference>
<organism evidence="2 3">
    <name type="scientific">Stereocaulon virgatum</name>
    <dbReference type="NCBI Taxonomy" id="373712"/>
    <lineage>
        <taxon>Eukaryota</taxon>
        <taxon>Fungi</taxon>
        <taxon>Dikarya</taxon>
        <taxon>Ascomycota</taxon>
        <taxon>Pezizomycotina</taxon>
        <taxon>Lecanoromycetes</taxon>
        <taxon>OSLEUM clade</taxon>
        <taxon>Lecanoromycetidae</taxon>
        <taxon>Lecanorales</taxon>
        <taxon>Lecanorineae</taxon>
        <taxon>Stereocaulaceae</taxon>
        <taxon>Stereocaulon</taxon>
    </lineage>
</organism>
<name>A0ABR4AFR1_9LECA</name>
<dbReference type="EMBL" id="JBEFKJ010000011">
    <property type="protein sequence ID" value="KAL2043427.1"/>
    <property type="molecule type" value="Genomic_DNA"/>
</dbReference>
<protein>
    <recommendedName>
        <fullName evidence="1">Amidohydrolase-related domain-containing protein</fullName>
    </recommendedName>
</protein>
<dbReference type="Pfam" id="PF04909">
    <property type="entry name" value="Amidohydro_2"/>
    <property type="match status" value="1"/>
</dbReference>
<accession>A0ABR4AFR1</accession>
<evidence type="ECO:0000313" key="2">
    <source>
        <dbReference type="EMBL" id="KAL2043427.1"/>
    </source>
</evidence>
<dbReference type="SUPFAM" id="SSF51556">
    <property type="entry name" value="Metallo-dependent hydrolases"/>
    <property type="match status" value="1"/>
</dbReference>
<comment type="caution">
    <text evidence="2">The sequence shown here is derived from an EMBL/GenBank/DDBJ whole genome shotgun (WGS) entry which is preliminary data.</text>
</comment>
<proteinExistence type="predicted"/>